<dbReference type="PANTHER" id="PTHR46375">
    <property type="entry name" value="KELCH REPEAT AND BTB DOMAIN-CONTAINING PROTEIN 13-RELATED"/>
    <property type="match status" value="1"/>
</dbReference>
<dbReference type="InterPro" id="IPR052392">
    <property type="entry name" value="Kelch-BTB_domain-containing"/>
</dbReference>
<gene>
    <name evidence="1" type="ORF">RT717_20630</name>
</gene>
<dbReference type="InterPro" id="IPR015915">
    <property type="entry name" value="Kelch-typ_b-propeller"/>
</dbReference>
<proteinExistence type="predicted"/>
<accession>A0ABZ0IM05</accession>
<dbReference type="PANTHER" id="PTHR46375:SF3">
    <property type="entry name" value="KELCH REPEAT AND BTB DOMAIN-CONTAINING PROTEIN 13"/>
    <property type="match status" value="1"/>
</dbReference>
<dbReference type="SMART" id="SM00612">
    <property type="entry name" value="Kelch"/>
    <property type="match status" value="2"/>
</dbReference>
<protein>
    <submittedName>
        <fullName evidence="1">Kelch repeat-containing protein</fullName>
    </submittedName>
</protein>
<sequence length="304" mass="34134">MPSSVKILKGPTMPTGIFEMGYATDGKIIFSIGGTTFLGRGRQPVGEVYLFSPFAGGWEKAHFNDKPLVKGHTNSVYLPDFNIIVSTGFTDIQKGDFYTFPLEILDLRDYHVDYLRSNPHWAQGSQIVHWNSKAYVFGGIAFEEDGSTHFSNRMLSYNPASGEWEDLAPMPSTRVTYGAVVGNSLYTFGGFDNEHTYADIWRYDFEGDFWETVGYLPYAASHFSVAAKYPYIFLSNVGQENNIIGRIDIRDGTFKEFETWMTIVSPGSAIIGDYLYIFGGTWDDGRTASNKTFKISLTELMVPE</sequence>
<evidence type="ECO:0000313" key="1">
    <source>
        <dbReference type="EMBL" id="WOK05483.1"/>
    </source>
</evidence>
<keyword evidence="2" id="KW-1185">Reference proteome</keyword>
<dbReference type="Pfam" id="PF24681">
    <property type="entry name" value="Kelch_KLHDC2_KLHL20_DRC7"/>
    <property type="match status" value="1"/>
</dbReference>
<dbReference type="SUPFAM" id="SSF117281">
    <property type="entry name" value="Kelch motif"/>
    <property type="match status" value="1"/>
</dbReference>
<dbReference type="InterPro" id="IPR006652">
    <property type="entry name" value="Kelch_1"/>
</dbReference>
<dbReference type="Gene3D" id="2.120.10.80">
    <property type="entry name" value="Kelch-type beta propeller"/>
    <property type="match status" value="1"/>
</dbReference>
<dbReference type="RefSeq" id="WP_317488245.1">
    <property type="nucleotide sequence ID" value="NZ_CP136051.1"/>
</dbReference>
<dbReference type="Proteomes" id="UP001302349">
    <property type="component" value="Chromosome"/>
</dbReference>
<evidence type="ECO:0000313" key="2">
    <source>
        <dbReference type="Proteomes" id="UP001302349"/>
    </source>
</evidence>
<name>A0ABZ0IM05_9BACT</name>
<organism evidence="1 2">
    <name type="scientific">Imperialibacter roseus</name>
    <dbReference type="NCBI Taxonomy" id="1324217"/>
    <lineage>
        <taxon>Bacteria</taxon>
        <taxon>Pseudomonadati</taxon>
        <taxon>Bacteroidota</taxon>
        <taxon>Cytophagia</taxon>
        <taxon>Cytophagales</taxon>
        <taxon>Flammeovirgaceae</taxon>
        <taxon>Imperialibacter</taxon>
    </lineage>
</organism>
<reference evidence="1 2" key="1">
    <citation type="journal article" date="2023" name="Microbiol. Resour. Announc.">
        <title>Complete Genome Sequence of Imperialibacter roseus strain P4T.</title>
        <authorList>
            <person name="Tizabi D.R."/>
            <person name="Bachvaroff T."/>
            <person name="Hill R.T."/>
        </authorList>
    </citation>
    <scope>NUCLEOTIDE SEQUENCE [LARGE SCALE GENOMIC DNA]</scope>
    <source>
        <strain evidence="1 2">P4T</strain>
    </source>
</reference>
<dbReference type="EMBL" id="CP136051">
    <property type="protein sequence ID" value="WOK05483.1"/>
    <property type="molecule type" value="Genomic_DNA"/>
</dbReference>